<dbReference type="RefSeq" id="WP_173583428.1">
    <property type="nucleotide sequence ID" value="NZ_WOTB01000012.1"/>
</dbReference>
<gene>
    <name evidence="7" type="ORF">GOB93_10310</name>
</gene>
<comment type="caution">
    <text evidence="7">The sequence shown here is derived from an EMBL/GenBank/DDBJ whole genome shotgun (WGS) entry which is preliminary data.</text>
</comment>
<protein>
    <submittedName>
        <fullName evidence="7">ParB/RepB/Spo0J family partition protein</fullName>
    </submittedName>
</protein>
<dbReference type="EMBL" id="WOTB01000012">
    <property type="protein sequence ID" value="NHN85031.1"/>
    <property type="molecule type" value="Genomic_DNA"/>
</dbReference>
<organism evidence="7 8">
    <name type="scientific">Acetobacter musti</name>
    <dbReference type="NCBI Taxonomy" id="864732"/>
    <lineage>
        <taxon>Bacteria</taxon>
        <taxon>Pseudomonadati</taxon>
        <taxon>Pseudomonadota</taxon>
        <taxon>Alphaproteobacteria</taxon>
        <taxon>Acetobacterales</taxon>
        <taxon>Acetobacteraceae</taxon>
        <taxon>Acetobacter</taxon>
    </lineage>
</organism>
<dbReference type="InterPro" id="IPR057240">
    <property type="entry name" value="ParB_dimer_C"/>
</dbReference>
<evidence type="ECO:0000256" key="4">
    <source>
        <dbReference type="ARBA" id="ARBA00025472"/>
    </source>
</evidence>
<dbReference type="InterPro" id="IPR036086">
    <property type="entry name" value="ParB/Sulfiredoxin_sf"/>
</dbReference>
<accession>A0ABX0JNP0</accession>
<evidence type="ECO:0000259" key="6">
    <source>
        <dbReference type="SMART" id="SM00470"/>
    </source>
</evidence>
<evidence type="ECO:0000313" key="7">
    <source>
        <dbReference type="EMBL" id="NHN85031.1"/>
    </source>
</evidence>
<dbReference type="PANTHER" id="PTHR33375">
    <property type="entry name" value="CHROMOSOME-PARTITIONING PROTEIN PARB-RELATED"/>
    <property type="match status" value="1"/>
</dbReference>
<feature type="compositionally biased region" description="Low complexity" evidence="5">
    <location>
        <begin position="38"/>
        <end position="49"/>
    </location>
</feature>
<evidence type="ECO:0000313" key="8">
    <source>
        <dbReference type="Proteomes" id="UP000635278"/>
    </source>
</evidence>
<evidence type="ECO:0000256" key="5">
    <source>
        <dbReference type="SAM" id="MobiDB-lite"/>
    </source>
</evidence>
<name>A0ABX0JNP0_9PROT</name>
<dbReference type="Pfam" id="PF23552">
    <property type="entry name" value="ParB_C"/>
    <property type="match status" value="1"/>
</dbReference>
<evidence type="ECO:0000256" key="1">
    <source>
        <dbReference type="ARBA" id="ARBA00006295"/>
    </source>
</evidence>
<dbReference type="Proteomes" id="UP000635278">
    <property type="component" value="Unassembled WGS sequence"/>
</dbReference>
<proteinExistence type="inferred from homology"/>
<dbReference type="PANTHER" id="PTHR33375:SF1">
    <property type="entry name" value="CHROMOSOME-PARTITIONING PROTEIN PARB-RELATED"/>
    <property type="match status" value="1"/>
</dbReference>
<keyword evidence="3" id="KW-0238">DNA-binding</keyword>
<comment type="similarity">
    <text evidence="1">Belongs to the ParB family.</text>
</comment>
<dbReference type="Gene3D" id="1.10.10.2830">
    <property type="match status" value="1"/>
</dbReference>
<dbReference type="Pfam" id="PF02195">
    <property type="entry name" value="ParB_N"/>
    <property type="match status" value="1"/>
</dbReference>
<sequence>MSTNKTPSRPRLGRGLAALLGDQPAVAAPRQPLAKSGISSLPIESLEPSPFQPRQVMEPEALAELAESIRARGVLQPLLARPHPEKPGTYQIIGGERRWRASQQAGLHEIPVLVRDLDDSDAMAAALVENLQRADLNPMEEAEGFSRLIEDYRLTQDELAQAIGKSRPHITNTLRLLRLPPALRQDVTQGKLSAGHARALLGHPDPVAAAREVIAKELSVRQTEALVQKAGKAPAAATEKPVRERRDPEIAMLERDLSTKLGLQVQVQFDGKGGSIRFSYRTLDQLDSLLALLNR</sequence>
<dbReference type="InterPro" id="IPR003115">
    <property type="entry name" value="ParB_N"/>
</dbReference>
<feature type="domain" description="ParB-like N-terminal" evidence="6">
    <location>
        <begin position="39"/>
        <end position="131"/>
    </location>
</feature>
<dbReference type="SUPFAM" id="SSF110849">
    <property type="entry name" value="ParB/Sulfiredoxin"/>
    <property type="match status" value="1"/>
</dbReference>
<comment type="function">
    <text evidence="4">Involved in chromosome partition. Localize to both poles of the predivisional cell following completion of DNA replication. Binds to the DNA origin of replication.</text>
</comment>
<keyword evidence="8" id="KW-1185">Reference proteome</keyword>
<dbReference type="SMART" id="SM00470">
    <property type="entry name" value="ParB"/>
    <property type="match status" value="1"/>
</dbReference>
<dbReference type="Pfam" id="PF17762">
    <property type="entry name" value="HTH_ParB"/>
    <property type="match status" value="1"/>
</dbReference>
<evidence type="ECO:0000256" key="2">
    <source>
        <dbReference type="ARBA" id="ARBA00022829"/>
    </source>
</evidence>
<dbReference type="InterPro" id="IPR004437">
    <property type="entry name" value="ParB/RepB/Spo0J"/>
</dbReference>
<evidence type="ECO:0000256" key="3">
    <source>
        <dbReference type="ARBA" id="ARBA00023125"/>
    </source>
</evidence>
<keyword evidence="2" id="KW-0159">Chromosome partition</keyword>
<dbReference type="CDD" id="cd16393">
    <property type="entry name" value="SPO0J_N"/>
    <property type="match status" value="1"/>
</dbReference>
<dbReference type="Gene3D" id="3.90.1530.30">
    <property type="match status" value="1"/>
</dbReference>
<feature type="region of interest" description="Disordered" evidence="5">
    <location>
        <begin position="28"/>
        <end position="53"/>
    </location>
</feature>
<reference evidence="7 8" key="1">
    <citation type="journal article" date="2020" name="Int. J. Syst. Evol. Microbiol.">
        <title>Novel acetic acid bacteria from cider fermentations: Acetobacter conturbans sp. nov. and Acetobacter fallax sp. nov.</title>
        <authorList>
            <person name="Sombolestani A.S."/>
            <person name="Cleenwerck I."/>
            <person name="Cnockaert M."/>
            <person name="Borremans W."/>
            <person name="Wieme A.D."/>
            <person name="De Vuyst L."/>
            <person name="Vandamme P."/>
        </authorList>
    </citation>
    <scope>NUCLEOTIDE SEQUENCE [LARGE SCALE GENOMIC DNA]</scope>
    <source>
        <strain evidence="7 8">LMG 30640</strain>
    </source>
</reference>
<dbReference type="NCBIfam" id="TIGR00180">
    <property type="entry name" value="parB_part"/>
    <property type="match status" value="1"/>
</dbReference>
<dbReference type="InterPro" id="IPR041468">
    <property type="entry name" value="HTH_ParB/Spo0J"/>
</dbReference>
<dbReference type="InterPro" id="IPR050336">
    <property type="entry name" value="Chromosome_partition/occlusion"/>
</dbReference>